<name>B4NMG3_DROWI</name>
<sequence>MRWMNFLGLSLAAQKTEAVLISSRKIVETATILIDGNAVQSRRTIRYLGVWIDTRLCFREHLASQLCPVCSGEIVEYAQHILFKCRRFDDGRRVLETKMEICAENLVELMMARKSMWEAVSSFAASAIPELRLAERGRSRPGVA</sequence>
<feature type="signal peptide" evidence="1">
    <location>
        <begin position="1"/>
        <end position="18"/>
    </location>
</feature>
<evidence type="ECO:0000256" key="1">
    <source>
        <dbReference type="SAM" id="SignalP"/>
    </source>
</evidence>
<proteinExistence type="predicted"/>
<keyword evidence="3" id="KW-1185">Reference proteome</keyword>
<protein>
    <recommendedName>
        <fullName evidence="4">Reverse transcriptase zinc-binding domain-containing protein</fullName>
    </recommendedName>
</protein>
<dbReference type="EMBL" id="CH964282">
    <property type="protein sequence ID" value="EDW85552.2"/>
    <property type="molecule type" value="Genomic_DNA"/>
</dbReference>
<evidence type="ECO:0000313" key="3">
    <source>
        <dbReference type="Proteomes" id="UP000007798"/>
    </source>
</evidence>
<feature type="chain" id="PRO_5006458512" description="Reverse transcriptase zinc-binding domain-containing protein" evidence="1">
    <location>
        <begin position="19"/>
        <end position="144"/>
    </location>
</feature>
<organism evidence="2 3">
    <name type="scientific">Drosophila willistoni</name>
    <name type="common">Fruit fly</name>
    <dbReference type="NCBI Taxonomy" id="7260"/>
    <lineage>
        <taxon>Eukaryota</taxon>
        <taxon>Metazoa</taxon>
        <taxon>Ecdysozoa</taxon>
        <taxon>Arthropoda</taxon>
        <taxon>Hexapoda</taxon>
        <taxon>Insecta</taxon>
        <taxon>Pterygota</taxon>
        <taxon>Neoptera</taxon>
        <taxon>Endopterygota</taxon>
        <taxon>Diptera</taxon>
        <taxon>Brachycera</taxon>
        <taxon>Muscomorpha</taxon>
        <taxon>Ephydroidea</taxon>
        <taxon>Drosophilidae</taxon>
        <taxon>Drosophila</taxon>
        <taxon>Sophophora</taxon>
    </lineage>
</organism>
<dbReference type="Proteomes" id="UP000007798">
    <property type="component" value="Unassembled WGS sequence"/>
</dbReference>
<dbReference type="HOGENOM" id="CLU_001888_7_0_1"/>
<evidence type="ECO:0008006" key="4">
    <source>
        <dbReference type="Google" id="ProtNLM"/>
    </source>
</evidence>
<dbReference type="AlphaFoldDB" id="B4NMG3"/>
<accession>B4NMG3</accession>
<dbReference type="OrthoDB" id="8062836at2759"/>
<evidence type="ECO:0000313" key="2">
    <source>
        <dbReference type="EMBL" id="EDW85552.2"/>
    </source>
</evidence>
<keyword evidence="1" id="KW-0732">Signal</keyword>
<reference evidence="2 3" key="1">
    <citation type="journal article" date="2007" name="Nature">
        <title>Evolution of genes and genomes on the Drosophila phylogeny.</title>
        <authorList>
            <consortium name="Drosophila 12 Genomes Consortium"/>
            <person name="Clark A.G."/>
            <person name="Eisen M.B."/>
            <person name="Smith D.R."/>
            <person name="Bergman C.M."/>
            <person name="Oliver B."/>
            <person name="Markow T.A."/>
            <person name="Kaufman T.C."/>
            <person name="Kellis M."/>
            <person name="Gelbart W."/>
            <person name="Iyer V.N."/>
            <person name="Pollard D.A."/>
            <person name="Sackton T.B."/>
            <person name="Larracuente A.M."/>
            <person name="Singh N.D."/>
            <person name="Abad J.P."/>
            <person name="Abt D.N."/>
            <person name="Adryan B."/>
            <person name="Aguade M."/>
            <person name="Akashi H."/>
            <person name="Anderson W.W."/>
            <person name="Aquadro C.F."/>
            <person name="Ardell D.H."/>
            <person name="Arguello R."/>
            <person name="Artieri C.G."/>
            <person name="Barbash D.A."/>
            <person name="Barker D."/>
            <person name="Barsanti P."/>
            <person name="Batterham P."/>
            <person name="Batzoglou S."/>
            <person name="Begun D."/>
            <person name="Bhutkar A."/>
            <person name="Blanco E."/>
            <person name="Bosak S.A."/>
            <person name="Bradley R.K."/>
            <person name="Brand A.D."/>
            <person name="Brent M.R."/>
            <person name="Brooks A.N."/>
            <person name="Brown R.H."/>
            <person name="Butlin R.K."/>
            <person name="Caggese C."/>
            <person name="Calvi B.R."/>
            <person name="Bernardo de Carvalho A."/>
            <person name="Caspi A."/>
            <person name="Castrezana S."/>
            <person name="Celniker S.E."/>
            <person name="Chang J.L."/>
            <person name="Chapple C."/>
            <person name="Chatterji S."/>
            <person name="Chinwalla A."/>
            <person name="Civetta A."/>
            <person name="Clifton S.W."/>
            <person name="Comeron J.M."/>
            <person name="Costello J.C."/>
            <person name="Coyne J.A."/>
            <person name="Daub J."/>
            <person name="David R.G."/>
            <person name="Delcher A.L."/>
            <person name="Delehaunty K."/>
            <person name="Do C.B."/>
            <person name="Ebling H."/>
            <person name="Edwards K."/>
            <person name="Eickbush T."/>
            <person name="Evans J.D."/>
            <person name="Filipski A."/>
            <person name="Findeiss S."/>
            <person name="Freyhult E."/>
            <person name="Fulton L."/>
            <person name="Fulton R."/>
            <person name="Garcia A.C."/>
            <person name="Gardiner A."/>
            <person name="Garfield D.A."/>
            <person name="Garvin B.E."/>
            <person name="Gibson G."/>
            <person name="Gilbert D."/>
            <person name="Gnerre S."/>
            <person name="Godfrey J."/>
            <person name="Good R."/>
            <person name="Gotea V."/>
            <person name="Gravely B."/>
            <person name="Greenberg A.J."/>
            <person name="Griffiths-Jones S."/>
            <person name="Gross S."/>
            <person name="Guigo R."/>
            <person name="Gustafson E.A."/>
            <person name="Haerty W."/>
            <person name="Hahn M.W."/>
            <person name="Halligan D.L."/>
            <person name="Halpern A.L."/>
            <person name="Halter G.M."/>
            <person name="Han M.V."/>
            <person name="Heger A."/>
            <person name="Hillier L."/>
            <person name="Hinrichs A.S."/>
            <person name="Holmes I."/>
            <person name="Hoskins R.A."/>
            <person name="Hubisz M.J."/>
            <person name="Hultmark D."/>
            <person name="Huntley M.A."/>
            <person name="Jaffe D.B."/>
            <person name="Jagadeeshan S."/>
            <person name="Jeck W.R."/>
            <person name="Johnson J."/>
            <person name="Jones C.D."/>
            <person name="Jordan W.C."/>
            <person name="Karpen G.H."/>
            <person name="Kataoka E."/>
            <person name="Keightley P.D."/>
            <person name="Kheradpour P."/>
            <person name="Kirkness E.F."/>
            <person name="Koerich L.B."/>
            <person name="Kristiansen K."/>
            <person name="Kudrna D."/>
            <person name="Kulathinal R.J."/>
            <person name="Kumar S."/>
            <person name="Kwok R."/>
            <person name="Lander E."/>
            <person name="Langley C.H."/>
            <person name="Lapoint R."/>
            <person name="Lazzaro B.P."/>
            <person name="Lee S.J."/>
            <person name="Levesque L."/>
            <person name="Li R."/>
            <person name="Lin C.F."/>
            <person name="Lin M.F."/>
            <person name="Lindblad-Toh K."/>
            <person name="Llopart A."/>
            <person name="Long M."/>
            <person name="Low L."/>
            <person name="Lozovsky E."/>
            <person name="Lu J."/>
            <person name="Luo M."/>
            <person name="Machado C.A."/>
            <person name="Makalowski W."/>
            <person name="Marzo M."/>
            <person name="Matsuda M."/>
            <person name="Matzkin L."/>
            <person name="McAllister B."/>
            <person name="McBride C.S."/>
            <person name="McKernan B."/>
            <person name="McKernan K."/>
            <person name="Mendez-Lago M."/>
            <person name="Minx P."/>
            <person name="Mollenhauer M.U."/>
            <person name="Montooth K."/>
            <person name="Mount S.M."/>
            <person name="Mu X."/>
            <person name="Myers E."/>
            <person name="Negre B."/>
            <person name="Newfeld S."/>
            <person name="Nielsen R."/>
            <person name="Noor M.A."/>
            <person name="O'Grady P."/>
            <person name="Pachter L."/>
            <person name="Papaceit M."/>
            <person name="Parisi M.J."/>
            <person name="Parisi M."/>
            <person name="Parts L."/>
            <person name="Pedersen J.S."/>
            <person name="Pesole G."/>
            <person name="Phillippy A.M."/>
            <person name="Ponting C.P."/>
            <person name="Pop M."/>
            <person name="Porcelli D."/>
            <person name="Powell J.R."/>
            <person name="Prohaska S."/>
            <person name="Pruitt K."/>
            <person name="Puig M."/>
            <person name="Quesneville H."/>
            <person name="Ram K.R."/>
            <person name="Rand D."/>
            <person name="Rasmussen M.D."/>
            <person name="Reed L.K."/>
            <person name="Reenan R."/>
            <person name="Reily A."/>
            <person name="Remington K.A."/>
            <person name="Rieger T.T."/>
            <person name="Ritchie M.G."/>
            <person name="Robin C."/>
            <person name="Rogers Y.H."/>
            <person name="Rohde C."/>
            <person name="Rozas J."/>
            <person name="Rubenfield M.J."/>
            <person name="Ruiz A."/>
            <person name="Russo S."/>
            <person name="Salzberg S.L."/>
            <person name="Sanchez-Gracia A."/>
            <person name="Saranga D.J."/>
            <person name="Sato H."/>
            <person name="Schaeffer S.W."/>
            <person name="Schatz M.C."/>
            <person name="Schlenke T."/>
            <person name="Schwartz R."/>
            <person name="Segarra C."/>
            <person name="Singh R.S."/>
            <person name="Sirot L."/>
            <person name="Sirota M."/>
            <person name="Sisneros N.B."/>
            <person name="Smith C.D."/>
            <person name="Smith T.F."/>
            <person name="Spieth J."/>
            <person name="Stage D.E."/>
            <person name="Stark A."/>
            <person name="Stephan W."/>
            <person name="Strausberg R.L."/>
            <person name="Strempel S."/>
            <person name="Sturgill D."/>
            <person name="Sutton G."/>
            <person name="Sutton G.G."/>
            <person name="Tao W."/>
            <person name="Teichmann S."/>
            <person name="Tobari Y.N."/>
            <person name="Tomimura Y."/>
            <person name="Tsolas J.M."/>
            <person name="Valente V.L."/>
            <person name="Venter E."/>
            <person name="Venter J.C."/>
            <person name="Vicario S."/>
            <person name="Vieira F.G."/>
            <person name="Vilella A.J."/>
            <person name="Villasante A."/>
            <person name="Walenz B."/>
            <person name="Wang J."/>
            <person name="Wasserman M."/>
            <person name="Watts T."/>
            <person name="Wilson D."/>
            <person name="Wilson R.K."/>
            <person name="Wing R.A."/>
            <person name="Wolfner M.F."/>
            <person name="Wong A."/>
            <person name="Wong G.K."/>
            <person name="Wu C.I."/>
            <person name="Wu G."/>
            <person name="Yamamoto D."/>
            <person name="Yang H.P."/>
            <person name="Yang S.P."/>
            <person name="Yorke J.A."/>
            <person name="Yoshida K."/>
            <person name="Zdobnov E."/>
            <person name="Zhang P."/>
            <person name="Zhang Y."/>
            <person name="Zimin A.V."/>
            <person name="Baldwin J."/>
            <person name="Abdouelleil A."/>
            <person name="Abdulkadir J."/>
            <person name="Abebe A."/>
            <person name="Abera B."/>
            <person name="Abreu J."/>
            <person name="Acer S.C."/>
            <person name="Aftuck L."/>
            <person name="Alexander A."/>
            <person name="An P."/>
            <person name="Anderson E."/>
            <person name="Anderson S."/>
            <person name="Arachi H."/>
            <person name="Azer M."/>
            <person name="Bachantsang P."/>
            <person name="Barry A."/>
            <person name="Bayul T."/>
            <person name="Berlin A."/>
            <person name="Bessette D."/>
            <person name="Bloom T."/>
            <person name="Blye J."/>
            <person name="Boguslavskiy L."/>
            <person name="Bonnet C."/>
            <person name="Boukhgalter B."/>
            <person name="Bourzgui I."/>
            <person name="Brown A."/>
            <person name="Cahill P."/>
            <person name="Channer S."/>
            <person name="Cheshatsang Y."/>
            <person name="Chuda L."/>
            <person name="Citroen M."/>
            <person name="Collymore A."/>
            <person name="Cooke P."/>
            <person name="Costello M."/>
            <person name="D'Aco K."/>
            <person name="Daza R."/>
            <person name="De Haan G."/>
            <person name="DeGray S."/>
            <person name="DeMaso C."/>
            <person name="Dhargay N."/>
            <person name="Dooley K."/>
            <person name="Dooley E."/>
            <person name="Doricent M."/>
            <person name="Dorje P."/>
            <person name="Dorjee K."/>
            <person name="Dupes A."/>
            <person name="Elong R."/>
            <person name="Falk J."/>
            <person name="Farina A."/>
            <person name="Faro S."/>
            <person name="Ferguson D."/>
            <person name="Fisher S."/>
            <person name="Foley C.D."/>
            <person name="Franke A."/>
            <person name="Friedrich D."/>
            <person name="Gadbois L."/>
            <person name="Gearin G."/>
            <person name="Gearin C.R."/>
            <person name="Giannoukos G."/>
            <person name="Goode T."/>
            <person name="Graham J."/>
            <person name="Grandbois E."/>
            <person name="Grewal S."/>
            <person name="Gyaltsen K."/>
            <person name="Hafez N."/>
            <person name="Hagos B."/>
            <person name="Hall J."/>
            <person name="Henson C."/>
            <person name="Hollinger A."/>
            <person name="Honan T."/>
            <person name="Huard M.D."/>
            <person name="Hughes L."/>
            <person name="Hurhula B."/>
            <person name="Husby M.E."/>
            <person name="Kamat A."/>
            <person name="Kanga B."/>
            <person name="Kashin S."/>
            <person name="Khazanovich D."/>
            <person name="Kisner P."/>
            <person name="Lance K."/>
            <person name="Lara M."/>
            <person name="Lee W."/>
            <person name="Lennon N."/>
            <person name="Letendre F."/>
            <person name="LeVine R."/>
            <person name="Lipovsky A."/>
            <person name="Liu X."/>
            <person name="Liu J."/>
            <person name="Liu S."/>
            <person name="Lokyitsang T."/>
            <person name="Lokyitsang Y."/>
            <person name="Lubonja R."/>
            <person name="Lui A."/>
            <person name="MacDonald P."/>
            <person name="Magnisalis V."/>
            <person name="Maru K."/>
            <person name="Matthews C."/>
            <person name="McCusker W."/>
            <person name="McDonough S."/>
            <person name="Mehta T."/>
            <person name="Meldrim J."/>
            <person name="Meneus L."/>
            <person name="Mihai O."/>
            <person name="Mihalev A."/>
            <person name="Mihova T."/>
            <person name="Mittelman R."/>
            <person name="Mlenga V."/>
            <person name="Montmayeur A."/>
            <person name="Mulrain L."/>
            <person name="Navidi A."/>
            <person name="Naylor J."/>
            <person name="Negash T."/>
            <person name="Nguyen T."/>
            <person name="Nguyen N."/>
            <person name="Nicol R."/>
            <person name="Norbu C."/>
            <person name="Norbu N."/>
            <person name="Novod N."/>
            <person name="O'Neill B."/>
            <person name="Osman S."/>
            <person name="Markiewicz E."/>
            <person name="Oyono O.L."/>
            <person name="Patti C."/>
            <person name="Phunkhang P."/>
            <person name="Pierre F."/>
            <person name="Priest M."/>
            <person name="Raghuraman S."/>
            <person name="Rege F."/>
            <person name="Reyes R."/>
            <person name="Rise C."/>
            <person name="Rogov P."/>
            <person name="Ross K."/>
            <person name="Ryan E."/>
            <person name="Settipalli S."/>
            <person name="Shea T."/>
            <person name="Sherpa N."/>
            <person name="Shi L."/>
            <person name="Shih D."/>
            <person name="Sparrow T."/>
            <person name="Spaulding J."/>
            <person name="Stalker J."/>
            <person name="Stange-Thomann N."/>
            <person name="Stavropoulos S."/>
            <person name="Stone C."/>
            <person name="Strader C."/>
            <person name="Tesfaye S."/>
            <person name="Thomson T."/>
            <person name="Thoulutsang Y."/>
            <person name="Thoulutsang D."/>
            <person name="Topham K."/>
            <person name="Topping I."/>
            <person name="Tsamla T."/>
            <person name="Vassiliev H."/>
            <person name="Vo A."/>
            <person name="Wangchuk T."/>
            <person name="Wangdi T."/>
            <person name="Weiand M."/>
            <person name="Wilkinson J."/>
            <person name="Wilson A."/>
            <person name="Yadav S."/>
            <person name="Young G."/>
            <person name="Yu Q."/>
            <person name="Zembek L."/>
            <person name="Zhong D."/>
            <person name="Zimmer A."/>
            <person name="Zwirko Z."/>
            <person name="Jaffe D.B."/>
            <person name="Alvarez P."/>
            <person name="Brockman W."/>
            <person name="Butler J."/>
            <person name="Chin C."/>
            <person name="Gnerre S."/>
            <person name="Grabherr M."/>
            <person name="Kleber M."/>
            <person name="Mauceli E."/>
            <person name="MacCallum I."/>
        </authorList>
    </citation>
    <scope>NUCLEOTIDE SEQUENCE [LARGE SCALE GENOMIC DNA]</scope>
    <source>
        <strain evidence="3">Tucson 14030-0811.24</strain>
    </source>
</reference>
<dbReference type="InParanoid" id="B4NMG3"/>
<gene>
    <name evidence="2" type="primary">Dwil\GK23141</name>
    <name evidence="2" type="ORF">Dwil_GK23141</name>
</gene>